<gene>
    <name evidence="4" type="primary">tsaA</name>
    <name evidence="4" type="ORF">D1Z90_10860</name>
</gene>
<dbReference type="RefSeq" id="WP_119910778.1">
    <property type="nucleotide sequence ID" value="NZ_QZCH01000012.1"/>
</dbReference>
<dbReference type="GO" id="GO:0089715">
    <property type="term" value="F:tRNA (L-threonylcarbamoyladenosine(37)-C2) methyltransferase activity"/>
    <property type="evidence" value="ECO:0007669"/>
    <property type="project" value="TreeGrafter"/>
</dbReference>
<reference evidence="4 5" key="2">
    <citation type="submission" date="2019-01" db="EMBL/GenBank/DDBJ databases">
        <title>Motilimonas pumilus sp. nov., isolated from the gut of sea cucumber (Apostichopus japonicus).</title>
        <authorList>
            <person name="Wang F.-Q."/>
            <person name="Ren L.-H."/>
            <person name="Lin Y.-W."/>
            <person name="Sun G.-H."/>
            <person name="Du Z.-J."/>
            <person name="Zhao J.-X."/>
            <person name="Liu X.-J."/>
            <person name="Liu L.-J."/>
        </authorList>
    </citation>
    <scope>NUCLEOTIDE SEQUENCE [LARGE SCALE GENOMIC DNA]</scope>
    <source>
        <strain evidence="4 5">PLHSC7-2</strain>
    </source>
</reference>
<dbReference type="EMBL" id="QZCH01000012">
    <property type="protein sequence ID" value="RJG47625.1"/>
    <property type="molecule type" value="Genomic_DNA"/>
</dbReference>
<dbReference type="FunFam" id="2.40.30.70:FF:000001">
    <property type="entry name" value="tRNA (N6-threonylcarbamoyladenosine(37)-N6)-methyltransferase TrmO"/>
    <property type="match status" value="1"/>
</dbReference>
<dbReference type="NCBIfam" id="TIGR00104">
    <property type="entry name" value="tRNA_TsaA"/>
    <property type="match status" value="1"/>
</dbReference>
<dbReference type="Gene3D" id="3.30.2310.10">
    <property type="entry name" value="YaeB-like"/>
    <property type="match status" value="1"/>
</dbReference>
<organism evidence="4 5">
    <name type="scientific">Motilimonas pumila</name>
    <dbReference type="NCBI Taxonomy" id="2303987"/>
    <lineage>
        <taxon>Bacteria</taxon>
        <taxon>Pseudomonadati</taxon>
        <taxon>Pseudomonadota</taxon>
        <taxon>Gammaproteobacteria</taxon>
        <taxon>Alteromonadales</taxon>
        <taxon>Alteromonadales genera incertae sedis</taxon>
        <taxon>Motilimonas</taxon>
    </lineage>
</organism>
<name>A0A418YEQ8_9GAMM</name>
<protein>
    <submittedName>
        <fullName evidence="4">tRNA (N6-threonylcarbamoyladenosine(37)-N6)-methyltransferase TrmO</fullName>
    </submittedName>
</protein>
<dbReference type="OrthoDB" id="9804309at2"/>
<evidence type="ECO:0000313" key="5">
    <source>
        <dbReference type="Proteomes" id="UP000283255"/>
    </source>
</evidence>
<dbReference type="PROSITE" id="PS51668">
    <property type="entry name" value="TSAA_2"/>
    <property type="match status" value="1"/>
</dbReference>
<dbReference type="InterPro" id="IPR023370">
    <property type="entry name" value="TrmO-like_N"/>
</dbReference>
<dbReference type="SUPFAM" id="SSF118196">
    <property type="entry name" value="YaeB-like"/>
    <property type="match status" value="1"/>
</dbReference>
<dbReference type="InterPro" id="IPR041369">
    <property type="entry name" value="TrmO_C"/>
</dbReference>
<keyword evidence="4" id="KW-0489">Methyltransferase</keyword>
<dbReference type="CDD" id="cd09281">
    <property type="entry name" value="UPF0066"/>
    <property type="match status" value="1"/>
</dbReference>
<keyword evidence="1" id="KW-0949">S-adenosyl-L-methionine</keyword>
<dbReference type="PANTHER" id="PTHR12818">
    <property type="entry name" value="TRNA (ADENINE(37)-N6)-METHYLTRANSFERASE"/>
    <property type="match status" value="1"/>
</dbReference>
<comment type="similarity">
    <text evidence="2">Belongs to the tRNA methyltransferase O family.</text>
</comment>
<dbReference type="GO" id="GO:0032259">
    <property type="term" value="P:methylation"/>
    <property type="evidence" value="ECO:0007669"/>
    <property type="project" value="UniProtKB-KW"/>
</dbReference>
<dbReference type="InterPro" id="IPR040372">
    <property type="entry name" value="YaeB-like"/>
</dbReference>
<evidence type="ECO:0000259" key="3">
    <source>
        <dbReference type="PROSITE" id="PS51668"/>
    </source>
</evidence>
<evidence type="ECO:0000256" key="1">
    <source>
        <dbReference type="ARBA" id="ARBA00022691"/>
    </source>
</evidence>
<feature type="domain" description="TsaA-like" evidence="3">
    <location>
        <begin position="3"/>
        <end position="144"/>
    </location>
</feature>
<sequence length="232" mass="25808">MELDPIARVRSPYKEKFAIPRQPGLVTAAKGRIEFLAGYQNDEMLQGIEQFSHLWLIFVFHHTQEQGWKPSVRPPRLGGNAKMGVLASRSTFRPNPIGLSVVKLENVIRLDKDVSLEISGMDLVDGTPLLDIKPYLPYADSLPDAQAGYAQQEPDVELDVVFTQNAQAQLSALSGQAELQTLIEQVLAQDPRPAYRKGKPDAKQYGVKLAEFNVCFMVINSQCQVTDIQSLT</sequence>
<keyword evidence="5" id="KW-1185">Reference proteome</keyword>
<comment type="caution">
    <text evidence="4">The sequence shown here is derived from an EMBL/GenBank/DDBJ whole genome shotgun (WGS) entry which is preliminary data.</text>
</comment>
<keyword evidence="4" id="KW-0808">Transferase</keyword>
<dbReference type="InterPro" id="IPR036414">
    <property type="entry name" value="YaeB_N_sf"/>
</dbReference>
<dbReference type="Proteomes" id="UP000283255">
    <property type="component" value="Unassembled WGS sequence"/>
</dbReference>
<dbReference type="PANTHER" id="PTHR12818:SF0">
    <property type="entry name" value="TRNA (ADENINE(37)-N6)-METHYLTRANSFERASE"/>
    <property type="match status" value="1"/>
</dbReference>
<evidence type="ECO:0000256" key="2">
    <source>
        <dbReference type="ARBA" id="ARBA00033753"/>
    </source>
</evidence>
<reference evidence="4 5" key="1">
    <citation type="submission" date="2018-09" db="EMBL/GenBank/DDBJ databases">
        <authorList>
            <person name="Wang F."/>
        </authorList>
    </citation>
    <scope>NUCLEOTIDE SEQUENCE [LARGE SCALE GENOMIC DNA]</scope>
    <source>
        <strain evidence="4 5">PLHSC7-2</strain>
    </source>
</reference>
<dbReference type="InterPro" id="IPR036413">
    <property type="entry name" value="YaeB-like_sf"/>
</dbReference>
<dbReference type="AlphaFoldDB" id="A0A418YEQ8"/>
<dbReference type="Gene3D" id="2.40.30.70">
    <property type="entry name" value="YaeB-like"/>
    <property type="match status" value="1"/>
</dbReference>
<evidence type="ECO:0000313" key="4">
    <source>
        <dbReference type="EMBL" id="RJG47625.1"/>
    </source>
</evidence>
<dbReference type="Pfam" id="PF18389">
    <property type="entry name" value="TrmO_C"/>
    <property type="match status" value="1"/>
</dbReference>
<proteinExistence type="inferred from homology"/>
<dbReference type="Pfam" id="PF01980">
    <property type="entry name" value="TrmO_N"/>
    <property type="match status" value="1"/>
</dbReference>
<accession>A0A418YEQ8</accession>